<dbReference type="InterPro" id="IPR011990">
    <property type="entry name" value="TPR-like_helical_dom_sf"/>
</dbReference>
<comment type="caution">
    <text evidence="1">The sequence shown here is derived from an EMBL/GenBank/DDBJ whole genome shotgun (WGS) entry which is preliminary data.</text>
</comment>
<organism evidence="1 2">
    <name type="scientific">candidate division WOR-3 bacterium</name>
    <dbReference type="NCBI Taxonomy" id="2052148"/>
    <lineage>
        <taxon>Bacteria</taxon>
        <taxon>Bacteria division WOR-3</taxon>
    </lineage>
</organism>
<dbReference type="AlphaFoldDB" id="A0A9C9EM44"/>
<dbReference type="InterPro" id="IPR009057">
    <property type="entry name" value="Homeodomain-like_sf"/>
</dbReference>
<gene>
    <name evidence="1" type="ORF">ENI34_03095</name>
</gene>
<evidence type="ECO:0008006" key="3">
    <source>
        <dbReference type="Google" id="ProtNLM"/>
    </source>
</evidence>
<name>A0A9C9EM44_UNCW3</name>
<proteinExistence type="predicted"/>
<reference evidence="1" key="1">
    <citation type="journal article" date="2020" name="mSystems">
        <title>Genome- and Community-Level Interaction Insights into Carbon Utilization and Element Cycling Functions of Hydrothermarchaeota in Hydrothermal Sediment.</title>
        <authorList>
            <person name="Zhou Z."/>
            <person name="Liu Y."/>
            <person name="Xu W."/>
            <person name="Pan J."/>
            <person name="Luo Z.H."/>
            <person name="Li M."/>
        </authorList>
    </citation>
    <scope>NUCLEOTIDE SEQUENCE</scope>
    <source>
        <strain evidence="1">HyVt-388</strain>
    </source>
</reference>
<dbReference type="SUPFAM" id="SSF46689">
    <property type="entry name" value="Homeodomain-like"/>
    <property type="match status" value="1"/>
</dbReference>
<evidence type="ECO:0000313" key="1">
    <source>
        <dbReference type="EMBL" id="HEC78112.1"/>
    </source>
</evidence>
<dbReference type="Proteomes" id="UP000885826">
    <property type="component" value="Unassembled WGS sequence"/>
</dbReference>
<dbReference type="Pfam" id="PF13384">
    <property type="entry name" value="HTH_23"/>
    <property type="match status" value="1"/>
</dbReference>
<dbReference type="Gene3D" id="1.25.40.10">
    <property type="entry name" value="Tetratricopeptide repeat domain"/>
    <property type="match status" value="2"/>
</dbReference>
<protein>
    <recommendedName>
        <fullName evidence="3">Helix-turn-helix domain-containing protein</fullName>
    </recommendedName>
</protein>
<dbReference type="EMBL" id="DRIG01000032">
    <property type="protein sequence ID" value="HEC78112.1"/>
    <property type="molecule type" value="Genomic_DNA"/>
</dbReference>
<evidence type="ECO:0000313" key="2">
    <source>
        <dbReference type="Proteomes" id="UP000885826"/>
    </source>
</evidence>
<accession>A0A9C9EM44</accession>
<sequence length="746" mass="87160">MVNNTERRLKAVRYYLEHDESLRTVASRFRINHVTFYKWVKAYRSKGELWFLSEYRRPWNRVAADLEDRIVFLKEREPGLTLRQAKKVLQKQGFEISVKGIWGVWRRYGYTGFIREKLSGDFPVHYPWGKEAKEKFKLAQEQFTLGRVEDAAAVLNSIPALPENGLVPQIPDSLLNLRRCLEKAAQLYLRIPLRDYVKRVHTLYLRSLRKKYYFSALRMGIIEIAASTWLGRSLSEQMKMIRELKRMFKGKNSYVVHYLDILEGIVSARHQRIKEAAECARKCDALIRRWRKVPAEFSHLLGSLYIHLEDYRRAEYWYLKILERGTASEENIYGGHLAYIYSSKGDYKKAVDLLREVKNPDWAHKPNILFYMAMRSLVNGAPGKALSFIKKSLSLSKKAGVQNSMIRAYFTIASAYCSLGDRKEGERTLKRLLPFVRHKMEKAAVIIDILLNPARRDYNLLRAGNVPPSIKLIYLLKEGDYQRAFSYAKQKGIMVYLHRYIFFFPELVIEFLKRGRSTGLPKGMLQLPVFNKEVPVYNIRFLGKPVLYKNQRYLRTRLSPKESAFIIHLSLKAGEPGRRIFLNELYRNFWKTSTAPGRNLSHLLVRVRKALKIPLHLLQISRRGGEAVLVNNGIHFLTDYSEFDQSITAARAFERAGEWEFALKEYSRAFSLFRGEPFMKMYDAWSDQMRTAVLNMVENVLTRLCTHSAKTGDTYGCRRLLEKAGRLGLITDDVFQKLYDFCPKRH</sequence>
<dbReference type="SUPFAM" id="SSF48452">
    <property type="entry name" value="TPR-like"/>
    <property type="match status" value="1"/>
</dbReference>